<dbReference type="PANTHER" id="PTHR43065">
    <property type="entry name" value="SENSOR HISTIDINE KINASE"/>
    <property type="match status" value="1"/>
</dbReference>
<keyword evidence="5" id="KW-1133">Transmembrane helix</keyword>
<evidence type="ECO:0000313" key="9">
    <source>
        <dbReference type="EMBL" id="SMC85540.1"/>
    </source>
</evidence>
<dbReference type="EC" id="2.7.13.3" evidence="2"/>
<dbReference type="SUPFAM" id="SSF55874">
    <property type="entry name" value="ATPase domain of HSP90 chaperone/DNA topoisomerase II/histidine kinase"/>
    <property type="match status" value="1"/>
</dbReference>
<dbReference type="EMBL" id="FWXY01000012">
    <property type="protein sequence ID" value="SMC85540.1"/>
    <property type="molecule type" value="Genomic_DNA"/>
</dbReference>
<keyword evidence="5" id="KW-0812">Transmembrane</keyword>
<dbReference type="Pfam" id="PF00072">
    <property type="entry name" value="Response_reg"/>
    <property type="match status" value="1"/>
</dbReference>
<dbReference type="SMART" id="SM00387">
    <property type="entry name" value="HATPase_c"/>
    <property type="match status" value="1"/>
</dbReference>
<organism evidence="9 10">
    <name type="scientific">Desulfocicer vacuolatum DSM 3385</name>
    <dbReference type="NCBI Taxonomy" id="1121400"/>
    <lineage>
        <taxon>Bacteria</taxon>
        <taxon>Pseudomonadati</taxon>
        <taxon>Thermodesulfobacteriota</taxon>
        <taxon>Desulfobacteria</taxon>
        <taxon>Desulfobacterales</taxon>
        <taxon>Desulfobacteraceae</taxon>
        <taxon>Desulfocicer</taxon>
    </lineage>
</organism>
<dbReference type="SMART" id="SM00448">
    <property type="entry name" value="REC"/>
    <property type="match status" value="1"/>
</dbReference>
<dbReference type="STRING" id="1121400.SAMN02746065_11290"/>
<dbReference type="InterPro" id="IPR000700">
    <property type="entry name" value="PAS-assoc_C"/>
</dbReference>
<dbReference type="Gene3D" id="1.10.287.130">
    <property type="match status" value="1"/>
</dbReference>
<name>A0A1W2CK23_9BACT</name>
<evidence type="ECO:0000313" key="10">
    <source>
        <dbReference type="Proteomes" id="UP000192418"/>
    </source>
</evidence>
<dbReference type="SUPFAM" id="SSF52172">
    <property type="entry name" value="CheY-like"/>
    <property type="match status" value="1"/>
</dbReference>
<dbReference type="InterPro" id="IPR036890">
    <property type="entry name" value="HATPase_C_sf"/>
</dbReference>
<keyword evidence="3 4" id="KW-0597">Phosphoprotein</keyword>
<feature type="transmembrane region" description="Helical" evidence="5">
    <location>
        <begin position="82"/>
        <end position="101"/>
    </location>
</feature>
<dbReference type="Gene3D" id="3.30.565.10">
    <property type="entry name" value="Histidine kinase-like ATPase, C-terminal domain"/>
    <property type="match status" value="1"/>
</dbReference>
<dbReference type="GO" id="GO:0000155">
    <property type="term" value="F:phosphorelay sensor kinase activity"/>
    <property type="evidence" value="ECO:0007669"/>
    <property type="project" value="InterPro"/>
</dbReference>
<feature type="modified residue" description="4-aspartylphosphate" evidence="4">
    <location>
        <position position="637"/>
    </location>
</feature>
<evidence type="ECO:0000259" key="8">
    <source>
        <dbReference type="PROSITE" id="PS50113"/>
    </source>
</evidence>
<keyword evidence="10" id="KW-1185">Reference proteome</keyword>
<accession>A0A1W2CK23</accession>
<dbReference type="AlphaFoldDB" id="A0A1W2CK23"/>
<reference evidence="9 10" key="1">
    <citation type="submission" date="2017-04" db="EMBL/GenBank/DDBJ databases">
        <authorList>
            <person name="Afonso C.L."/>
            <person name="Miller P.J."/>
            <person name="Scott M.A."/>
            <person name="Spackman E."/>
            <person name="Goraichik I."/>
            <person name="Dimitrov K.M."/>
            <person name="Suarez D.L."/>
            <person name="Swayne D.E."/>
        </authorList>
    </citation>
    <scope>NUCLEOTIDE SEQUENCE [LARGE SCALE GENOMIC DNA]</scope>
    <source>
        <strain evidence="9 10">DSM 3385</strain>
    </source>
</reference>
<dbReference type="CDD" id="cd00082">
    <property type="entry name" value="HisKA"/>
    <property type="match status" value="1"/>
</dbReference>
<dbReference type="PROSITE" id="PS50110">
    <property type="entry name" value="RESPONSE_REGULATORY"/>
    <property type="match status" value="1"/>
</dbReference>
<evidence type="ECO:0000256" key="4">
    <source>
        <dbReference type="PROSITE-ProRule" id="PRU00169"/>
    </source>
</evidence>
<dbReference type="Gene3D" id="3.30.450.20">
    <property type="entry name" value="PAS domain"/>
    <property type="match status" value="2"/>
</dbReference>
<dbReference type="CDD" id="cd17546">
    <property type="entry name" value="REC_hyHK_CKI1_RcsC-like"/>
    <property type="match status" value="1"/>
</dbReference>
<feature type="domain" description="Histidine kinase" evidence="6">
    <location>
        <begin position="340"/>
        <end position="567"/>
    </location>
</feature>
<dbReference type="InterPro" id="IPR005467">
    <property type="entry name" value="His_kinase_dom"/>
</dbReference>
<evidence type="ECO:0000256" key="1">
    <source>
        <dbReference type="ARBA" id="ARBA00000085"/>
    </source>
</evidence>
<dbReference type="PRINTS" id="PR00344">
    <property type="entry name" value="BCTRLSENSOR"/>
</dbReference>
<dbReference type="Pfam" id="PF13188">
    <property type="entry name" value="PAS_8"/>
    <property type="match status" value="1"/>
</dbReference>
<gene>
    <name evidence="9" type="ORF">SAMN02746065_11290</name>
</gene>
<proteinExistence type="predicted"/>
<dbReference type="SMART" id="SM00388">
    <property type="entry name" value="HisKA"/>
    <property type="match status" value="1"/>
</dbReference>
<evidence type="ECO:0000256" key="5">
    <source>
        <dbReference type="SAM" id="Phobius"/>
    </source>
</evidence>
<dbReference type="InterPro" id="IPR003661">
    <property type="entry name" value="HisK_dim/P_dom"/>
</dbReference>
<feature type="domain" description="Response regulatory" evidence="7">
    <location>
        <begin position="586"/>
        <end position="702"/>
    </location>
</feature>
<dbReference type="InterPro" id="IPR001789">
    <property type="entry name" value="Sig_transdc_resp-reg_receiver"/>
</dbReference>
<comment type="catalytic activity">
    <reaction evidence="1">
        <text>ATP + protein L-histidine = ADP + protein N-phospho-L-histidine.</text>
        <dbReference type="EC" id="2.7.13.3"/>
    </reaction>
</comment>
<dbReference type="PANTHER" id="PTHR43065:SF42">
    <property type="entry name" value="TWO-COMPONENT SENSOR PPRA"/>
    <property type="match status" value="1"/>
</dbReference>
<evidence type="ECO:0000259" key="7">
    <source>
        <dbReference type="PROSITE" id="PS50110"/>
    </source>
</evidence>
<dbReference type="PROSITE" id="PS50113">
    <property type="entry name" value="PAC"/>
    <property type="match status" value="1"/>
</dbReference>
<evidence type="ECO:0000259" key="6">
    <source>
        <dbReference type="PROSITE" id="PS50109"/>
    </source>
</evidence>
<dbReference type="Pfam" id="PF00512">
    <property type="entry name" value="HisKA"/>
    <property type="match status" value="1"/>
</dbReference>
<dbReference type="Proteomes" id="UP000192418">
    <property type="component" value="Unassembled WGS sequence"/>
</dbReference>
<dbReference type="SUPFAM" id="SSF55785">
    <property type="entry name" value="PYP-like sensor domain (PAS domain)"/>
    <property type="match status" value="2"/>
</dbReference>
<dbReference type="Gene3D" id="3.40.50.2300">
    <property type="match status" value="1"/>
</dbReference>
<keyword evidence="5" id="KW-0472">Membrane</keyword>
<feature type="domain" description="PAC" evidence="8">
    <location>
        <begin position="160"/>
        <end position="213"/>
    </location>
</feature>
<evidence type="ECO:0000256" key="3">
    <source>
        <dbReference type="ARBA" id="ARBA00022553"/>
    </source>
</evidence>
<dbReference type="InterPro" id="IPR035965">
    <property type="entry name" value="PAS-like_dom_sf"/>
</dbReference>
<dbReference type="InterPro" id="IPR004358">
    <property type="entry name" value="Sig_transdc_His_kin-like_C"/>
</dbReference>
<evidence type="ECO:0000256" key="2">
    <source>
        <dbReference type="ARBA" id="ARBA00012438"/>
    </source>
</evidence>
<dbReference type="InterPro" id="IPR011006">
    <property type="entry name" value="CheY-like_superfamily"/>
</dbReference>
<dbReference type="Pfam" id="PF02518">
    <property type="entry name" value="HATPase_c"/>
    <property type="match status" value="1"/>
</dbReference>
<dbReference type="OrthoDB" id="5487437at2"/>
<dbReference type="InterPro" id="IPR036097">
    <property type="entry name" value="HisK_dim/P_sf"/>
</dbReference>
<sequence>MEKFKNKKYVLIYICALFFLWPSPCRAFLEIKFGSVVLSPGEVLLWIGGTLGTCLGIFFFLWNRQLKREIASRKRAEKKLIYSENLFRKVFSILPVGLWLADKNGKLIKGNPEAGRIWGKLPLVDVAEFDIFKSRRLGSSVNMAVKDRPLYRTITEGITIAGELLEIDAFDGEKRVVSTFTAPVKDDAGNIQGAIEVNLDLTRIKAMESQLIDSKSRYRALFEHNPIQTIIVDKNARIMMHNFAGKKRHGSLPAVGDVMYKDYAEKHSVDMYNALMACMRKNEQKDFSEIKYKERYLNISIAPFSHGAIITLIDVTDRCRLMEELQQARKMEAIGTLAGGVAHDFNNLLGIILGNMELALDEVPQWSSARENLKEIQTAGLRARDVVHQLLSFSRKCDISKKTVDLRKIVKEAEHLLRASIPTTIEIKTEMPKEICPIKADSTQIQQIIINLSTNGAHAMEAKGTGILTLGLENVVLDSMESQRWGDISLTPGKYVVLRVSDTGHGIDSAIQEKLFDPYFTTKEVGKGSGMGLFVVHGIVKSHDATLQIESQPERGTTIKVFFPATDEMPEQSSSVCAQLPRGEETILVVDDEISLVKIASVILGNLGYQVKGVTSSREALALFQSDPMAIDLVITDMTMPEMNGKMLAKALIEIRPEIPIILCTGIAQEISVEQLKQMGIAHCIEKPLERSELATAVRRVLDEMIHIRQ</sequence>
<feature type="transmembrane region" description="Helical" evidence="5">
    <location>
        <begin position="43"/>
        <end position="62"/>
    </location>
</feature>
<dbReference type="InterPro" id="IPR000014">
    <property type="entry name" value="PAS"/>
</dbReference>
<dbReference type="InterPro" id="IPR003594">
    <property type="entry name" value="HATPase_dom"/>
</dbReference>
<dbReference type="PROSITE" id="PS50109">
    <property type="entry name" value="HIS_KIN"/>
    <property type="match status" value="1"/>
</dbReference>
<protein>
    <recommendedName>
        <fullName evidence="2">histidine kinase</fullName>
        <ecNumber evidence="2">2.7.13.3</ecNumber>
    </recommendedName>
</protein>
<dbReference type="SUPFAM" id="SSF47384">
    <property type="entry name" value="Homodimeric domain of signal transducing histidine kinase"/>
    <property type="match status" value="1"/>
</dbReference>